<feature type="region of interest" description="Disordered" evidence="1">
    <location>
        <begin position="1"/>
        <end position="23"/>
    </location>
</feature>
<evidence type="ECO:0000313" key="3">
    <source>
        <dbReference type="Proteomes" id="UP000596742"/>
    </source>
</evidence>
<evidence type="ECO:0000313" key="2">
    <source>
        <dbReference type="EMBL" id="VDI70839.1"/>
    </source>
</evidence>
<sequence length="137" mass="15991">MPNISTNDHADSEVRKEDHKNKSKMKLYFEKKHSVKVPNFTVGDTVLVKQEKKDKLSTPYNPQPLTIKNKKGSMITATNEQQKDITRNSSHFKKVRSKIMTDEEIEEIIDDDIIPNTPLRRSSREKQTPKHLDDYVR</sequence>
<dbReference type="OrthoDB" id="6142298at2759"/>
<proteinExistence type="predicted"/>
<comment type="caution">
    <text evidence="2">The sequence shown here is derived from an EMBL/GenBank/DDBJ whole genome shotgun (WGS) entry which is preliminary data.</text>
</comment>
<dbReference type="AlphaFoldDB" id="A0A8B6GXY2"/>
<protein>
    <submittedName>
        <fullName evidence="2">Uncharacterized protein</fullName>
    </submittedName>
</protein>
<evidence type="ECO:0000256" key="1">
    <source>
        <dbReference type="SAM" id="MobiDB-lite"/>
    </source>
</evidence>
<feature type="compositionally biased region" description="Basic and acidic residues" evidence="1">
    <location>
        <begin position="122"/>
        <end position="137"/>
    </location>
</feature>
<gene>
    <name evidence="2" type="ORF">MGAL_10B070994</name>
</gene>
<reference evidence="2" key="1">
    <citation type="submission" date="2018-11" db="EMBL/GenBank/DDBJ databases">
        <authorList>
            <person name="Alioto T."/>
            <person name="Alioto T."/>
        </authorList>
    </citation>
    <scope>NUCLEOTIDE SEQUENCE</scope>
</reference>
<keyword evidence="3" id="KW-1185">Reference proteome</keyword>
<feature type="compositionally biased region" description="Basic and acidic residues" evidence="1">
    <location>
        <begin position="8"/>
        <end position="20"/>
    </location>
</feature>
<dbReference type="Proteomes" id="UP000596742">
    <property type="component" value="Unassembled WGS sequence"/>
</dbReference>
<name>A0A8B6GXY2_MYTGA</name>
<organism evidence="2 3">
    <name type="scientific">Mytilus galloprovincialis</name>
    <name type="common">Mediterranean mussel</name>
    <dbReference type="NCBI Taxonomy" id="29158"/>
    <lineage>
        <taxon>Eukaryota</taxon>
        <taxon>Metazoa</taxon>
        <taxon>Spiralia</taxon>
        <taxon>Lophotrochozoa</taxon>
        <taxon>Mollusca</taxon>
        <taxon>Bivalvia</taxon>
        <taxon>Autobranchia</taxon>
        <taxon>Pteriomorphia</taxon>
        <taxon>Mytilida</taxon>
        <taxon>Mytiloidea</taxon>
        <taxon>Mytilidae</taxon>
        <taxon>Mytilinae</taxon>
        <taxon>Mytilus</taxon>
    </lineage>
</organism>
<accession>A0A8B6GXY2</accession>
<feature type="region of interest" description="Disordered" evidence="1">
    <location>
        <begin position="52"/>
        <end position="88"/>
    </location>
</feature>
<dbReference type="EMBL" id="UYJE01009182">
    <property type="protein sequence ID" value="VDI70839.1"/>
    <property type="molecule type" value="Genomic_DNA"/>
</dbReference>
<feature type="region of interest" description="Disordered" evidence="1">
    <location>
        <begin position="111"/>
        <end position="137"/>
    </location>
</feature>